<evidence type="ECO:0000256" key="13">
    <source>
        <dbReference type="SAM" id="Phobius"/>
    </source>
</evidence>
<feature type="transmembrane region" description="Helical" evidence="13">
    <location>
        <begin position="116"/>
        <end position="135"/>
    </location>
</feature>
<evidence type="ECO:0000256" key="2">
    <source>
        <dbReference type="ARBA" id="ARBA00006920"/>
    </source>
</evidence>
<comment type="subcellular location">
    <subcellularLocation>
        <location evidence="1">Membrane</location>
        <topology evidence="1">Multi-pass membrane protein</topology>
    </subcellularLocation>
</comment>
<evidence type="ECO:0000256" key="7">
    <source>
        <dbReference type="ARBA" id="ARBA00022958"/>
    </source>
</evidence>
<evidence type="ECO:0000256" key="10">
    <source>
        <dbReference type="ARBA" id="ARBA00023136"/>
    </source>
</evidence>
<gene>
    <name evidence="14" type="ORF">S101258_02179</name>
</gene>
<feature type="transmembrane region" description="Helical" evidence="13">
    <location>
        <begin position="147"/>
        <end position="164"/>
    </location>
</feature>
<name>A0A2S3U434_LACPN</name>
<dbReference type="EMBL" id="NKCZ01000113">
    <property type="protein sequence ID" value="POD82958.1"/>
    <property type="molecule type" value="Genomic_DNA"/>
</dbReference>
<proteinExistence type="inferred from homology"/>
<dbReference type="Pfam" id="PF06736">
    <property type="entry name" value="TMEM175"/>
    <property type="match status" value="1"/>
</dbReference>
<evidence type="ECO:0000256" key="8">
    <source>
        <dbReference type="ARBA" id="ARBA00022989"/>
    </source>
</evidence>
<evidence type="ECO:0000256" key="11">
    <source>
        <dbReference type="ARBA" id="ARBA00023303"/>
    </source>
</evidence>
<evidence type="ECO:0000256" key="4">
    <source>
        <dbReference type="ARBA" id="ARBA00022538"/>
    </source>
</evidence>
<keyword evidence="6" id="KW-0631">Potassium channel</keyword>
<comment type="similarity">
    <text evidence="2">Belongs to the TMEM175 family.</text>
</comment>
<dbReference type="Proteomes" id="UP000236990">
    <property type="component" value="Unassembled WGS sequence"/>
</dbReference>
<evidence type="ECO:0000256" key="12">
    <source>
        <dbReference type="ARBA" id="ARBA00034430"/>
    </source>
</evidence>
<evidence type="ECO:0000256" key="3">
    <source>
        <dbReference type="ARBA" id="ARBA00022448"/>
    </source>
</evidence>
<feature type="transmembrane region" description="Helical" evidence="13">
    <location>
        <begin position="52"/>
        <end position="70"/>
    </location>
</feature>
<keyword evidence="8 13" id="KW-1133">Transmembrane helix</keyword>
<keyword evidence="5 13" id="KW-0812">Transmembrane</keyword>
<sequence length="197" mass="23164">MIDYKEERLFEQGKIRGVYRCDYRDCLTLLVLDLPRPQTPSVRALFAEWQSIYVYIITFTLLISIWLNHHDLFVQVKKIDRVVFWANSFWLLCQSFIPFMASWITKFPHSKWPAVFYILTGFVWMLAYQLLVAAVRRLNPHIHRMSSPALSVVFGGFLVVLTVALINPDVGLFLIPVHAFASVILATKRKWHLRKYF</sequence>
<evidence type="ECO:0000313" key="14">
    <source>
        <dbReference type="EMBL" id="POD82958.1"/>
    </source>
</evidence>
<comment type="caution">
    <text evidence="14">The sequence shown here is derived from an EMBL/GenBank/DDBJ whole genome shotgun (WGS) entry which is preliminary data.</text>
</comment>
<dbReference type="GO" id="GO:0005267">
    <property type="term" value="F:potassium channel activity"/>
    <property type="evidence" value="ECO:0007669"/>
    <property type="project" value="UniProtKB-KW"/>
</dbReference>
<keyword evidence="11 14" id="KW-0407">Ion channel</keyword>
<evidence type="ECO:0000256" key="9">
    <source>
        <dbReference type="ARBA" id="ARBA00023065"/>
    </source>
</evidence>
<accession>A0A2S3U434</accession>
<dbReference type="GO" id="GO:0015252">
    <property type="term" value="F:proton channel activity"/>
    <property type="evidence" value="ECO:0007669"/>
    <property type="project" value="InterPro"/>
</dbReference>
<keyword evidence="7" id="KW-0630">Potassium</keyword>
<evidence type="ECO:0000313" key="15">
    <source>
        <dbReference type="Proteomes" id="UP000236990"/>
    </source>
</evidence>
<keyword evidence="9" id="KW-0406">Ion transport</keyword>
<evidence type="ECO:0000256" key="5">
    <source>
        <dbReference type="ARBA" id="ARBA00022692"/>
    </source>
</evidence>
<comment type="catalytic activity">
    <reaction evidence="12">
        <text>K(+)(in) = K(+)(out)</text>
        <dbReference type="Rhea" id="RHEA:29463"/>
        <dbReference type="ChEBI" id="CHEBI:29103"/>
    </reaction>
</comment>
<feature type="transmembrane region" description="Helical" evidence="13">
    <location>
        <begin position="82"/>
        <end position="104"/>
    </location>
</feature>
<dbReference type="AlphaFoldDB" id="A0A2S3U434"/>
<keyword evidence="4" id="KW-0633">Potassium transport</keyword>
<keyword evidence="3" id="KW-0813">Transport</keyword>
<dbReference type="GO" id="GO:0016020">
    <property type="term" value="C:membrane"/>
    <property type="evidence" value="ECO:0007669"/>
    <property type="project" value="UniProtKB-SubCell"/>
</dbReference>
<feature type="transmembrane region" description="Helical" evidence="13">
    <location>
        <begin position="170"/>
        <end position="187"/>
    </location>
</feature>
<evidence type="ECO:0000256" key="1">
    <source>
        <dbReference type="ARBA" id="ARBA00004141"/>
    </source>
</evidence>
<evidence type="ECO:0000256" key="6">
    <source>
        <dbReference type="ARBA" id="ARBA00022826"/>
    </source>
</evidence>
<keyword evidence="10 13" id="KW-0472">Membrane</keyword>
<protein>
    <submittedName>
        <fullName evidence="14">Potassium channel</fullName>
    </submittedName>
</protein>
<dbReference type="InterPro" id="IPR010617">
    <property type="entry name" value="TMEM175-like"/>
</dbReference>
<reference evidence="14 15" key="1">
    <citation type="submission" date="2017-06" db="EMBL/GenBank/DDBJ databases">
        <title>Genome sequence of Lactobacillus plantarum subsp. plantarum strain SRCM101258.</title>
        <authorList>
            <person name="Cho S.H."/>
        </authorList>
    </citation>
    <scope>NUCLEOTIDE SEQUENCE [LARGE SCALE GENOMIC DNA]</scope>
    <source>
        <strain evidence="14 15">SRCM101258</strain>
    </source>
</reference>
<organism evidence="14 15">
    <name type="scientific">Lactiplantibacillus plantarum subsp. plantarum</name>
    <dbReference type="NCBI Taxonomy" id="337330"/>
    <lineage>
        <taxon>Bacteria</taxon>
        <taxon>Bacillati</taxon>
        <taxon>Bacillota</taxon>
        <taxon>Bacilli</taxon>
        <taxon>Lactobacillales</taxon>
        <taxon>Lactobacillaceae</taxon>
        <taxon>Lactiplantibacillus</taxon>
    </lineage>
</organism>